<dbReference type="PROSITE" id="PS50157">
    <property type="entry name" value="ZINC_FINGER_C2H2_2"/>
    <property type="match status" value="1"/>
</dbReference>
<evidence type="ECO:0000313" key="4">
    <source>
        <dbReference type="EMBL" id="OQR71635.1"/>
    </source>
</evidence>
<dbReference type="InParanoid" id="A0A1V9XDK9"/>
<keyword evidence="1" id="KW-0863">Zinc-finger</keyword>
<protein>
    <recommendedName>
        <fullName evidence="3">C2H2-type domain-containing protein</fullName>
    </recommendedName>
</protein>
<dbReference type="GO" id="GO:0008270">
    <property type="term" value="F:zinc ion binding"/>
    <property type="evidence" value="ECO:0007669"/>
    <property type="project" value="UniProtKB-KW"/>
</dbReference>
<feature type="region of interest" description="Disordered" evidence="2">
    <location>
        <begin position="1"/>
        <end position="124"/>
    </location>
</feature>
<keyword evidence="5" id="KW-1185">Reference proteome</keyword>
<comment type="caution">
    <text evidence="4">The sequence shown here is derived from an EMBL/GenBank/DDBJ whole genome shotgun (WGS) entry which is preliminary data.</text>
</comment>
<feature type="region of interest" description="Disordered" evidence="2">
    <location>
        <begin position="282"/>
        <end position="301"/>
    </location>
</feature>
<name>A0A1V9XDK9_9ACAR</name>
<dbReference type="InterPro" id="IPR039946">
    <property type="entry name" value="ZN839"/>
</dbReference>
<feature type="region of interest" description="Disordered" evidence="2">
    <location>
        <begin position="196"/>
        <end position="266"/>
    </location>
</feature>
<organism evidence="4 5">
    <name type="scientific">Tropilaelaps mercedesae</name>
    <dbReference type="NCBI Taxonomy" id="418985"/>
    <lineage>
        <taxon>Eukaryota</taxon>
        <taxon>Metazoa</taxon>
        <taxon>Ecdysozoa</taxon>
        <taxon>Arthropoda</taxon>
        <taxon>Chelicerata</taxon>
        <taxon>Arachnida</taxon>
        <taxon>Acari</taxon>
        <taxon>Parasitiformes</taxon>
        <taxon>Mesostigmata</taxon>
        <taxon>Gamasina</taxon>
        <taxon>Dermanyssoidea</taxon>
        <taxon>Laelapidae</taxon>
        <taxon>Tropilaelaps</taxon>
    </lineage>
</organism>
<dbReference type="STRING" id="418985.A0A1V9XDK9"/>
<dbReference type="EMBL" id="MNPL01013990">
    <property type="protein sequence ID" value="OQR71635.1"/>
    <property type="molecule type" value="Genomic_DNA"/>
</dbReference>
<dbReference type="InterPro" id="IPR031885">
    <property type="entry name" value="DUF4764"/>
</dbReference>
<dbReference type="InterPro" id="IPR013087">
    <property type="entry name" value="Znf_C2H2_type"/>
</dbReference>
<feature type="domain" description="C2H2-type" evidence="3">
    <location>
        <begin position="331"/>
        <end position="360"/>
    </location>
</feature>
<feature type="compositionally biased region" description="Low complexity" evidence="2">
    <location>
        <begin position="774"/>
        <end position="793"/>
    </location>
</feature>
<keyword evidence="1" id="KW-0479">Metal-binding</keyword>
<dbReference type="PANTHER" id="PTHR16116:SF5">
    <property type="entry name" value="ZINC FINGER PROTEIN 839"/>
    <property type="match status" value="1"/>
</dbReference>
<evidence type="ECO:0000259" key="3">
    <source>
        <dbReference type="PROSITE" id="PS50157"/>
    </source>
</evidence>
<dbReference type="Pfam" id="PF15961">
    <property type="entry name" value="DUF4764"/>
    <property type="match status" value="2"/>
</dbReference>
<proteinExistence type="predicted"/>
<feature type="region of interest" description="Disordered" evidence="2">
    <location>
        <begin position="373"/>
        <end position="417"/>
    </location>
</feature>
<dbReference type="PANTHER" id="PTHR16116">
    <property type="entry name" value="ZINC FINGER PROTEIN 839"/>
    <property type="match status" value="1"/>
</dbReference>
<dbReference type="PROSITE" id="PS00028">
    <property type="entry name" value="ZINC_FINGER_C2H2_1"/>
    <property type="match status" value="1"/>
</dbReference>
<feature type="compositionally biased region" description="Polar residues" evidence="2">
    <location>
        <begin position="95"/>
        <end position="119"/>
    </location>
</feature>
<reference evidence="4 5" key="1">
    <citation type="journal article" date="2017" name="Gigascience">
        <title>Draft genome of the honey bee ectoparasitic mite, Tropilaelaps mercedesae, is shaped by the parasitic life history.</title>
        <authorList>
            <person name="Dong X."/>
            <person name="Armstrong S.D."/>
            <person name="Xia D."/>
            <person name="Makepeace B.L."/>
            <person name="Darby A.C."/>
            <person name="Kadowaki T."/>
        </authorList>
    </citation>
    <scope>NUCLEOTIDE SEQUENCE [LARGE SCALE GENOMIC DNA]</scope>
    <source>
        <strain evidence="4">Wuxi-XJTLU</strain>
    </source>
</reference>
<keyword evidence="1" id="KW-0862">Zinc</keyword>
<feature type="region of interest" description="Disordered" evidence="2">
    <location>
        <begin position="770"/>
        <end position="793"/>
    </location>
</feature>
<feature type="compositionally biased region" description="Basic residues" evidence="2">
    <location>
        <begin position="214"/>
        <end position="230"/>
    </location>
</feature>
<feature type="compositionally biased region" description="Basic and acidic residues" evidence="2">
    <location>
        <begin position="381"/>
        <end position="404"/>
    </location>
</feature>
<dbReference type="AlphaFoldDB" id="A0A1V9XDK9"/>
<evidence type="ECO:0000256" key="2">
    <source>
        <dbReference type="SAM" id="MobiDB-lite"/>
    </source>
</evidence>
<gene>
    <name evidence="4" type="ORF">BIW11_10881</name>
</gene>
<dbReference type="OrthoDB" id="5981545at2759"/>
<evidence type="ECO:0000256" key="1">
    <source>
        <dbReference type="PROSITE-ProRule" id="PRU00042"/>
    </source>
</evidence>
<dbReference type="Proteomes" id="UP000192247">
    <property type="component" value="Unassembled WGS sequence"/>
</dbReference>
<evidence type="ECO:0000313" key="5">
    <source>
        <dbReference type="Proteomes" id="UP000192247"/>
    </source>
</evidence>
<accession>A0A1V9XDK9</accession>
<sequence>MDAATAGELPAATQQEDAAAVQPTEPGLVPGTQQDILQQAFEESGASAEPAAGAEPELTPGELVEQAVAQVHGGEPDAQDTTADAEPFPPVAGPVTSTPATPQVASSTAVVTKQEQQENLPPLGSCDNPIQLIQQGNSYHSIQPLSPEQLQQITHALQQQQVAKAIQTSGSAVSYHPQTHTRVIYRVIYPERKDKKEGIKPVSTAAARTPKATKLPKVHPKGYKGRGRPAKKYDDDINPEGPSLTKEEREALKKQVPRTRSGRISRPPKYMVRDYKRIHHLDFHEEPPPDESDGGYSDIEGVEVGEDGIKRKRRKLVVGTDLSLTGKLKAYRCLQCDRAYISELRLRKHFRLTQHGDPDNLPPPMNVEEIVQSDEDGEEAENQRHQDQLAEAARKEREEKERRKTQPRSYADMVSTRRKNRLRESLRQCTDKEVLDVCLYRVAQSATMWQFLLAKSEDGDPPVPDVSMMLVNLETLLQQTERLGREFMTPTNDTEGDDLVDLVDEMVAAALGNKSLGMYRIEREAYFPETDFLVKAHPVYRPPSSARHRAPVRVPASANTTNSGSGLSRPIISHVASPLHKNTPRSVVQPSIIVNHRPTPVAVSKMSMSHMGMMAPPSIVRRTGNIKSYIPQPQSAVTMTPSRMTPNILSSPKPQFRVVTAAPRGASHLNRPQPGASLLRVKFRSASMVRSTRRWCFQILAMLCNVCEEEVSLVVGQVYEDENGQPVVINEDGTVTPVSLQHMQAHEVADTAGEGQAESVDTAGLMEAGGQDATTTSVPPQTTPSGTVVTSSTTMQQQEQIQKVEPVDEVLLQEGAALEQAILQGDEASTEETQGQEEASTTTATVTAVIGEGEAAVALALSPDANGQMIKQIVLADGHVLGTCTSSGELSLGEGVQLLQQEDGQALLQSAHSNIQVPLDTVRVLLHMEQQNIQEG</sequence>
<feature type="compositionally biased region" description="Low complexity" evidence="2">
    <location>
        <begin position="42"/>
        <end position="57"/>
    </location>
</feature>